<keyword evidence="3" id="KW-1003">Cell membrane</keyword>
<dbReference type="InterPro" id="IPR007387">
    <property type="entry name" value="TRAP_DctQ"/>
</dbReference>
<comment type="subcellular location">
    <subcellularLocation>
        <location evidence="1 9">Cell inner membrane</location>
        <topology evidence="1 9">Multi-pass membrane protein</topology>
    </subcellularLocation>
</comment>
<dbReference type="InterPro" id="IPR055348">
    <property type="entry name" value="DctQ"/>
</dbReference>
<keyword evidence="4 9" id="KW-0997">Cell inner membrane</keyword>
<keyword evidence="6 9" id="KW-1133">Transmembrane helix</keyword>
<protein>
    <recommendedName>
        <fullName evidence="9">TRAP transporter small permease protein</fullName>
    </recommendedName>
</protein>
<dbReference type="Proteomes" id="UP000199630">
    <property type="component" value="Unassembled WGS sequence"/>
</dbReference>
<feature type="transmembrane region" description="Helical" evidence="9">
    <location>
        <begin position="109"/>
        <end position="130"/>
    </location>
</feature>
<evidence type="ECO:0000256" key="8">
    <source>
        <dbReference type="ARBA" id="ARBA00038436"/>
    </source>
</evidence>
<comment type="subunit">
    <text evidence="9">The complex comprises the extracytoplasmic solute receptor protein and the two transmembrane proteins.</text>
</comment>
<keyword evidence="7 9" id="KW-0472">Membrane</keyword>
<evidence type="ECO:0000256" key="9">
    <source>
        <dbReference type="RuleBase" id="RU369079"/>
    </source>
</evidence>
<sequence>MGPDMSRILSFARALLSLPGKIVAWLIIPLILSIVLSVIAARFGWSTLLDWDGSIPLFGEALTVNSLVDLQWYIFSLIVLFGGVWAYFDERHVTVDFIALSLKPRTRAYITLFGDLFLLLPLCILVIRYGSDFAAIAWRTGEGSNQGGLAAHWLIKGALPTAFGLLGLAALTNALRTLCELRKGTFHETEIHHDS</sequence>
<dbReference type="PANTHER" id="PTHR35011">
    <property type="entry name" value="2,3-DIKETO-L-GULONATE TRAP TRANSPORTER SMALL PERMEASE PROTEIN YIAM"/>
    <property type="match status" value="1"/>
</dbReference>
<dbReference type="GO" id="GO:0005886">
    <property type="term" value="C:plasma membrane"/>
    <property type="evidence" value="ECO:0007669"/>
    <property type="project" value="UniProtKB-SubCell"/>
</dbReference>
<dbReference type="STRING" id="588602.SAMN04487991_2336"/>
<dbReference type="GO" id="GO:0022857">
    <property type="term" value="F:transmembrane transporter activity"/>
    <property type="evidence" value="ECO:0007669"/>
    <property type="project" value="UniProtKB-UniRule"/>
</dbReference>
<feature type="domain" description="Tripartite ATP-independent periplasmic transporters DctQ component" evidence="10">
    <location>
        <begin position="68"/>
        <end position="179"/>
    </location>
</feature>
<evidence type="ECO:0000256" key="1">
    <source>
        <dbReference type="ARBA" id="ARBA00004429"/>
    </source>
</evidence>
<comment type="function">
    <text evidence="9">Part of the tripartite ATP-independent periplasmic (TRAP) transport system.</text>
</comment>
<dbReference type="OrthoDB" id="4250245at2"/>
<dbReference type="Pfam" id="PF04290">
    <property type="entry name" value="DctQ"/>
    <property type="match status" value="1"/>
</dbReference>
<evidence type="ECO:0000313" key="12">
    <source>
        <dbReference type="Proteomes" id="UP000199630"/>
    </source>
</evidence>
<feature type="transmembrane region" description="Helical" evidence="9">
    <location>
        <begin position="22"/>
        <end position="45"/>
    </location>
</feature>
<dbReference type="AlphaFoldDB" id="A0A1I3S8C4"/>
<proteinExistence type="inferred from homology"/>
<accession>A0A1I3S8C4</accession>
<evidence type="ECO:0000256" key="5">
    <source>
        <dbReference type="ARBA" id="ARBA00022692"/>
    </source>
</evidence>
<evidence type="ECO:0000256" key="3">
    <source>
        <dbReference type="ARBA" id="ARBA00022475"/>
    </source>
</evidence>
<name>A0A1I3S8C4_9RHOB</name>
<evidence type="ECO:0000256" key="2">
    <source>
        <dbReference type="ARBA" id="ARBA00022448"/>
    </source>
</evidence>
<feature type="transmembrane region" description="Helical" evidence="9">
    <location>
        <begin position="70"/>
        <end position="88"/>
    </location>
</feature>
<feature type="transmembrane region" description="Helical" evidence="9">
    <location>
        <begin position="150"/>
        <end position="175"/>
    </location>
</feature>
<evidence type="ECO:0000256" key="7">
    <source>
        <dbReference type="ARBA" id="ARBA00023136"/>
    </source>
</evidence>
<evidence type="ECO:0000256" key="4">
    <source>
        <dbReference type="ARBA" id="ARBA00022519"/>
    </source>
</evidence>
<evidence type="ECO:0000313" key="11">
    <source>
        <dbReference type="EMBL" id="SFJ53776.1"/>
    </source>
</evidence>
<keyword evidence="2 9" id="KW-0813">Transport</keyword>
<dbReference type="PANTHER" id="PTHR35011:SF4">
    <property type="entry name" value="SLL1102 PROTEIN"/>
    <property type="match status" value="1"/>
</dbReference>
<organism evidence="11 12">
    <name type="scientific">Celeribacter neptunius</name>
    <dbReference type="NCBI Taxonomy" id="588602"/>
    <lineage>
        <taxon>Bacteria</taxon>
        <taxon>Pseudomonadati</taxon>
        <taxon>Pseudomonadota</taxon>
        <taxon>Alphaproteobacteria</taxon>
        <taxon>Rhodobacterales</taxon>
        <taxon>Roseobacteraceae</taxon>
        <taxon>Celeribacter</taxon>
    </lineage>
</organism>
<comment type="similarity">
    <text evidence="8 9">Belongs to the TRAP transporter small permease family.</text>
</comment>
<evidence type="ECO:0000256" key="6">
    <source>
        <dbReference type="ARBA" id="ARBA00022989"/>
    </source>
</evidence>
<keyword evidence="5 9" id="KW-0812">Transmembrane</keyword>
<dbReference type="EMBL" id="FORH01000004">
    <property type="protein sequence ID" value="SFJ53776.1"/>
    <property type="molecule type" value="Genomic_DNA"/>
</dbReference>
<evidence type="ECO:0000259" key="10">
    <source>
        <dbReference type="Pfam" id="PF04290"/>
    </source>
</evidence>
<gene>
    <name evidence="11" type="ORF">SAMN04487991_2336</name>
</gene>
<keyword evidence="12" id="KW-1185">Reference proteome</keyword>
<reference evidence="12" key="1">
    <citation type="submission" date="2016-10" db="EMBL/GenBank/DDBJ databases">
        <authorList>
            <person name="Varghese N."/>
            <person name="Submissions S."/>
        </authorList>
    </citation>
    <scope>NUCLEOTIDE SEQUENCE [LARGE SCALE GENOMIC DNA]</scope>
    <source>
        <strain evidence="12">DSM 26471</strain>
    </source>
</reference>